<proteinExistence type="predicted"/>
<reference evidence="1 2" key="1">
    <citation type="submission" date="2019-08" db="EMBL/GenBank/DDBJ databases">
        <title>Bacillus genomes from the desert of Cuatro Cienegas, Coahuila.</title>
        <authorList>
            <person name="Olmedo-Alvarez G."/>
        </authorList>
    </citation>
    <scope>NUCLEOTIDE SEQUENCE [LARGE SCALE GENOMIC DNA]</scope>
    <source>
        <strain evidence="1 2">CH28_1T</strain>
    </source>
</reference>
<dbReference type="EMBL" id="VTEV01000004">
    <property type="protein sequence ID" value="TYS68270.1"/>
    <property type="molecule type" value="Genomic_DNA"/>
</dbReference>
<comment type="caution">
    <text evidence="1">The sequence shown here is derived from an EMBL/GenBank/DDBJ whole genome shotgun (WGS) entry which is preliminary data.</text>
</comment>
<dbReference type="Proteomes" id="UP000322524">
    <property type="component" value="Unassembled WGS sequence"/>
</dbReference>
<accession>A0A5D4SXX4</accession>
<dbReference type="RefSeq" id="WP_148988244.1">
    <property type="nucleotide sequence ID" value="NZ_VTEV01000004.1"/>
</dbReference>
<gene>
    <name evidence="1" type="ORF">FZC76_11050</name>
</gene>
<protein>
    <submittedName>
        <fullName evidence="1">Uncharacterized protein</fullName>
    </submittedName>
</protein>
<organism evidence="1 2">
    <name type="scientific">Sutcliffiella horikoshii</name>
    <dbReference type="NCBI Taxonomy" id="79883"/>
    <lineage>
        <taxon>Bacteria</taxon>
        <taxon>Bacillati</taxon>
        <taxon>Bacillota</taxon>
        <taxon>Bacilli</taxon>
        <taxon>Bacillales</taxon>
        <taxon>Bacillaceae</taxon>
        <taxon>Sutcliffiella</taxon>
    </lineage>
</organism>
<dbReference type="AlphaFoldDB" id="A0A5D4SXX4"/>
<name>A0A5D4SXX4_9BACI</name>
<evidence type="ECO:0000313" key="1">
    <source>
        <dbReference type="EMBL" id="TYS68270.1"/>
    </source>
</evidence>
<sequence length="164" mass="19421">MKYFAYELFLAQNNENISELEQEKIQKKWNQNVLDYRALYKALANKISMDVYQHFSGLGFHDYQLLSWELEHKSLRKMGLRFTLSNDGGLSKIILVFHDVSSFEYHHENYHNEQPVMNRDIDQWLYEEFLTVDPFTLSFEVIFSSGASIALTFPNHAVSLKEER</sequence>
<dbReference type="OrthoDB" id="2082233at2"/>
<evidence type="ECO:0000313" key="2">
    <source>
        <dbReference type="Proteomes" id="UP000322524"/>
    </source>
</evidence>